<dbReference type="PANTHER" id="PTHR46355:SF1">
    <property type="entry name" value="STING ER EXIT PROTEIN"/>
    <property type="match status" value="1"/>
</dbReference>
<feature type="domain" description="STEEP1" evidence="3">
    <location>
        <begin position="22"/>
        <end position="142"/>
    </location>
</feature>
<evidence type="ECO:0000256" key="1">
    <source>
        <dbReference type="ARBA" id="ARBA00024205"/>
    </source>
</evidence>
<dbReference type="GO" id="GO:0006888">
    <property type="term" value="P:endoplasmic reticulum to Golgi vesicle-mediated transport"/>
    <property type="evidence" value="ECO:0007669"/>
    <property type="project" value="TreeGrafter"/>
</dbReference>
<dbReference type="InterPro" id="IPR029704">
    <property type="entry name" value="STEEP-like"/>
</dbReference>
<dbReference type="GO" id="GO:0005737">
    <property type="term" value="C:cytoplasm"/>
    <property type="evidence" value="ECO:0007669"/>
    <property type="project" value="GOC"/>
</dbReference>
<keyword evidence="5" id="KW-1185">Reference proteome</keyword>
<evidence type="ECO:0000259" key="3">
    <source>
        <dbReference type="Pfam" id="PF25809"/>
    </source>
</evidence>
<dbReference type="OMA" id="HVTFVMF"/>
<gene>
    <name evidence="4" type="ORF">RDWZM_000407</name>
</gene>
<evidence type="ECO:0000313" key="5">
    <source>
        <dbReference type="Proteomes" id="UP001142055"/>
    </source>
</evidence>
<dbReference type="GO" id="GO:0090158">
    <property type="term" value="P:endoplasmic reticulum membrane organization"/>
    <property type="evidence" value="ECO:0007669"/>
    <property type="project" value="TreeGrafter"/>
</dbReference>
<dbReference type="InterPro" id="IPR057965">
    <property type="entry name" value="STEEP1_dom"/>
</dbReference>
<proteinExistence type="inferred from homology"/>
<organism evidence="4 5">
    <name type="scientific">Blomia tropicalis</name>
    <name type="common">Mite</name>
    <dbReference type="NCBI Taxonomy" id="40697"/>
    <lineage>
        <taxon>Eukaryota</taxon>
        <taxon>Metazoa</taxon>
        <taxon>Ecdysozoa</taxon>
        <taxon>Arthropoda</taxon>
        <taxon>Chelicerata</taxon>
        <taxon>Arachnida</taxon>
        <taxon>Acari</taxon>
        <taxon>Acariformes</taxon>
        <taxon>Sarcoptiformes</taxon>
        <taxon>Astigmata</taxon>
        <taxon>Glycyphagoidea</taxon>
        <taxon>Echimyopodidae</taxon>
        <taxon>Blomia</taxon>
    </lineage>
</organism>
<dbReference type="AlphaFoldDB" id="A0A9Q0MCA0"/>
<accession>A0A9Q0MCA0</accession>
<comment type="caution">
    <text evidence="4">The sequence shown here is derived from an EMBL/GenBank/DDBJ whole genome shotgun (WGS) entry which is preliminary data.</text>
</comment>
<dbReference type="Proteomes" id="UP001142055">
    <property type="component" value="Chromosome 1"/>
</dbReference>
<dbReference type="EMBL" id="JAPWDV010000001">
    <property type="protein sequence ID" value="KAJ6221862.1"/>
    <property type="molecule type" value="Genomic_DNA"/>
</dbReference>
<sequence length="247" mass="28169">MPKVVSRSIACADTQNQHHEYRQETSLSVYDCLCGQMCLITDSPIRHLPLRPKDDSRILDRKKTMFKLYNKDIQMDDVVHISTGEDEQFVERQYMRRCARCKLPIAYQHVAPTRIMGCNSSNEEPILFVMKGALVERKQEKSKTGRFGDNENAPKKVLITKKDMGKFSSVTISTVDEEEDEIEAREVADSYAANARIIERQLERKRLITGAPAIASTNECINDDDKVTADIPTIEKRCKGTLIENKI</sequence>
<protein>
    <recommendedName>
        <fullName evidence="2">STING ER exit protein</fullName>
    </recommendedName>
</protein>
<dbReference type="Pfam" id="PF25809">
    <property type="entry name" value="STEEP1"/>
    <property type="match status" value="1"/>
</dbReference>
<evidence type="ECO:0000313" key="4">
    <source>
        <dbReference type="EMBL" id="KAJ6221862.1"/>
    </source>
</evidence>
<evidence type="ECO:0000256" key="2">
    <source>
        <dbReference type="ARBA" id="ARBA00024237"/>
    </source>
</evidence>
<comment type="similarity">
    <text evidence="1">Belongs to the STEEP1 family.</text>
</comment>
<dbReference type="PANTHER" id="PTHR46355">
    <property type="entry name" value="UPF0428 PROTEIN CXORF56"/>
    <property type="match status" value="1"/>
</dbReference>
<reference evidence="4" key="1">
    <citation type="submission" date="2022-12" db="EMBL/GenBank/DDBJ databases">
        <title>Genome assemblies of Blomia tropicalis.</title>
        <authorList>
            <person name="Cui Y."/>
        </authorList>
    </citation>
    <scope>NUCLEOTIDE SEQUENCE</scope>
    <source>
        <tissue evidence="4">Adult mites</tissue>
    </source>
</reference>
<name>A0A9Q0MCA0_BLOTA</name>